<protein>
    <submittedName>
        <fullName evidence="4">Beta-lactamase family protein</fullName>
    </submittedName>
</protein>
<evidence type="ECO:0000256" key="2">
    <source>
        <dbReference type="SAM" id="SignalP"/>
    </source>
</evidence>
<evidence type="ECO:0000313" key="4">
    <source>
        <dbReference type="EMBL" id="MCB5179290.1"/>
    </source>
</evidence>
<reference evidence="4 5" key="1">
    <citation type="submission" date="2021-10" db="EMBL/GenBank/DDBJ databases">
        <title>Streptomyces sp. strain SMC 277, a novel streptomycete isolated from soil.</title>
        <authorList>
            <person name="Chanama M."/>
        </authorList>
    </citation>
    <scope>NUCLEOTIDE SEQUENCE [LARGE SCALE GENOMIC DNA]</scope>
    <source>
        <strain evidence="4 5">SMC 277</strain>
    </source>
</reference>
<sequence length="463" mass="49683">MRRPACLDRHRPRRCPRHRPRRRLRTAAASALLPALLAVAAGAAPTGAAAASHALDRAALAEDLRAVHRAGVYGVFASVRDGAARWDGAAGFADRDTGRPVRADLRHRVGSTTKSFTAVAVLQQNAAGRVDLDRPVGAYLPELVPGERGRKVTVRMLLNHTSGIADFLPDAFPSLRQNSPASLDAERYRTVAPARLVAYGVGRPQLFEPGTDWSYSNTNYVVLGELLRAVTGRDPEQVITEDVIRRAGLRDTYFPGTDPRIKGPHPRMYDAFFGRNDPPRDYSVYNMTWAGTAAALVSTAQDLDTFYRALLRGALLPAAQLDHMRATRPVEAPDGTVVLRYGLGLYSVDTPCGPAWGHDGLVWGAGTLALSSPDGSRQIALGLNLTKYHRLDEATGRPLPHPADAALEELRDRALCGAAPTGPAAGRAWSAPGPVTAGPVSARYGRPGAGRCRPGGRRPGRPR</sequence>
<gene>
    <name evidence="4" type="ORF">LG632_07785</name>
</gene>
<feature type="region of interest" description="Disordered" evidence="1">
    <location>
        <begin position="422"/>
        <end position="463"/>
    </location>
</feature>
<evidence type="ECO:0000259" key="3">
    <source>
        <dbReference type="Pfam" id="PF00144"/>
    </source>
</evidence>
<dbReference type="InterPro" id="IPR012338">
    <property type="entry name" value="Beta-lactam/transpept-like"/>
</dbReference>
<feature type="compositionally biased region" description="Low complexity" evidence="1">
    <location>
        <begin position="443"/>
        <end position="452"/>
    </location>
</feature>
<proteinExistence type="predicted"/>
<dbReference type="InterPro" id="IPR001466">
    <property type="entry name" value="Beta-lactam-related"/>
</dbReference>
<name>A0ABS8B3U2_9ACTN</name>
<feature type="region of interest" description="Disordered" evidence="1">
    <location>
        <begin position="1"/>
        <end position="22"/>
    </location>
</feature>
<dbReference type="InterPro" id="IPR050491">
    <property type="entry name" value="AmpC-like"/>
</dbReference>
<feature type="compositionally biased region" description="Basic residues" evidence="1">
    <location>
        <begin position="10"/>
        <end position="22"/>
    </location>
</feature>
<dbReference type="Pfam" id="PF00144">
    <property type="entry name" value="Beta-lactamase"/>
    <property type="match status" value="1"/>
</dbReference>
<feature type="domain" description="Beta-lactamase-related" evidence="3">
    <location>
        <begin position="67"/>
        <end position="387"/>
    </location>
</feature>
<evidence type="ECO:0000256" key="1">
    <source>
        <dbReference type="SAM" id="MobiDB-lite"/>
    </source>
</evidence>
<evidence type="ECO:0000313" key="5">
    <source>
        <dbReference type="Proteomes" id="UP001199054"/>
    </source>
</evidence>
<feature type="chain" id="PRO_5047370247" evidence="2">
    <location>
        <begin position="44"/>
        <end position="463"/>
    </location>
</feature>
<organism evidence="4 5">
    <name type="scientific">Streptomyces antimicrobicus</name>
    <dbReference type="NCBI Taxonomy" id="2883108"/>
    <lineage>
        <taxon>Bacteria</taxon>
        <taxon>Bacillati</taxon>
        <taxon>Actinomycetota</taxon>
        <taxon>Actinomycetes</taxon>
        <taxon>Kitasatosporales</taxon>
        <taxon>Streptomycetaceae</taxon>
        <taxon>Streptomyces</taxon>
    </lineage>
</organism>
<keyword evidence="5" id="KW-1185">Reference proteome</keyword>
<dbReference type="Proteomes" id="UP001199054">
    <property type="component" value="Unassembled WGS sequence"/>
</dbReference>
<keyword evidence="2" id="KW-0732">Signal</keyword>
<dbReference type="Gene3D" id="3.40.710.10">
    <property type="entry name" value="DD-peptidase/beta-lactamase superfamily"/>
    <property type="match status" value="1"/>
</dbReference>
<feature type="signal peptide" evidence="2">
    <location>
        <begin position="1"/>
        <end position="43"/>
    </location>
</feature>
<dbReference type="PANTHER" id="PTHR46825:SF7">
    <property type="entry name" value="D-ALANYL-D-ALANINE CARBOXYPEPTIDASE"/>
    <property type="match status" value="1"/>
</dbReference>
<accession>A0ABS8B3U2</accession>
<dbReference type="SUPFAM" id="SSF56601">
    <property type="entry name" value="beta-lactamase/transpeptidase-like"/>
    <property type="match status" value="1"/>
</dbReference>
<dbReference type="PANTHER" id="PTHR46825">
    <property type="entry name" value="D-ALANYL-D-ALANINE-CARBOXYPEPTIDASE/ENDOPEPTIDASE AMPH"/>
    <property type="match status" value="1"/>
</dbReference>
<dbReference type="EMBL" id="JAJAUY010000019">
    <property type="protein sequence ID" value="MCB5179290.1"/>
    <property type="molecule type" value="Genomic_DNA"/>
</dbReference>
<feature type="compositionally biased region" description="Basic residues" evidence="1">
    <location>
        <begin position="454"/>
        <end position="463"/>
    </location>
</feature>
<comment type="caution">
    <text evidence="4">The sequence shown here is derived from an EMBL/GenBank/DDBJ whole genome shotgun (WGS) entry which is preliminary data.</text>
</comment>
<dbReference type="RefSeq" id="WP_226726109.1">
    <property type="nucleotide sequence ID" value="NZ_JAJAUY010000019.1"/>
</dbReference>